<evidence type="ECO:0000313" key="1">
    <source>
        <dbReference type="EMBL" id="KAK9149419.1"/>
    </source>
</evidence>
<dbReference type="Proteomes" id="UP001419268">
    <property type="component" value="Unassembled WGS sequence"/>
</dbReference>
<accession>A0AAP0KD54</accession>
<keyword evidence="2" id="KW-1185">Reference proteome</keyword>
<evidence type="ECO:0000313" key="2">
    <source>
        <dbReference type="Proteomes" id="UP001419268"/>
    </source>
</evidence>
<sequence length="52" mass="5657">MGNEIFPSPFKFSISIPVAGAGIPRPTCIPRCRPLIQSISNNLVINFKDDPS</sequence>
<comment type="caution">
    <text evidence="1">The sequence shown here is derived from an EMBL/GenBank/DDBJ whole genome shotgun (WGS) entry which is preliminary data.</text>
</comment>
<dbReference type="AlphaFoldDB" id="A0AAP0KD54"/>
<gene>
    <name evidence="1" type="ORF">Scep_008176</name>
</gene>
<reference evidence="1 2" key="1">
    <citation type="submission" date="2024-01" db="EMBL/GenBank/DDBJ databases">
        <title>Genome assemblies of Stephania.</title>
        <authorList>
            <person name="Yang L."/>
        </authorList>
    </citation>
    <scope>NUCLEOTIDE SEQUENCE [LARGE SCALE GENOMIC DNA]</scope>
    <source>
        <strain evidence="1">JXDWG</strain>
        <tissue evidence="1">Leaf</tissue>
    </source>
</reference>
<name>A0AAP0KD54_9MAGN</name>
<proteinExistence type="predicted"/>
<organism evidence="1 2">
    <name type="scientific">Stephania cephalantha</name>
    <dbReference type="NCBI Taxonomy" id="152367"/>
    <lineage>
        <taxon>Eukaryota</taxon>
        <taxon>Viridiplantae</taxon>
        <taxon>Streptophyta</taxon>
        <taxon>Embryophyta</taxon>
        <taxon>Tracheophyta</taxon>
        <taxon>Spermatophyta</taxon>
        <taxon>Magnoliopsida</taxon>
        <taxon>Ranunculales</taxon>
        <taxon>Menispermaceae</taxon>
        <taxon>Menispermoideae</taxon>
        <taxon>Cissampelideae</taxon>
        <taxon>Stephania</taxon>
    </lineage>
</organism>
<protein>
    <submittedName>
        <fullName evidence="1">Uncharacterized protein</fullName>
    </submittedName>
</protein>
<dbReference type="EMBL" id="JBBNAG010000003">
    <property type="protein sequence ID" value="KAK9149419.1"/>
    <property type="molecule type" value="Genomic_DNA"/>
</dbReference>